<organism evidence="2 3">
    <name type="scientific">Portunus trituberculatus</name>
    <name type="common">Swimming crab</name>
    <name type="synonym">Neptunus trituberculatus</name>
    <dbReference type="NCBI Taxonomy" id="210409"/>
    <lineage>
        <taxon>Eukaryota</taxon>
        <taxon>Metazoa</taxon>
        <taxon>Ecdysozoa</taxon>
        <taxon>Arthropoda</taxon>
        <taxon>Crustacea</taxon>
        <taxon>Multicrustacea</taxon>
        <taxon>Malacostraca</taxon>
        <taxon>Eumalacostraca</taxon>
        <taxon>Eucarida</taxon>
        <taxon>Decapoda</taxon>
        <taxon>Pleocyemata</taxon>
        <taxon>Brachyura</taxon>
        <taxon>Eubrachyura</taxon>
        <taxon>Portunoidea</taxon>
        <taxon>Portunidae</taxon>
        <taxon>Portuninae</taxon>
        <taxon>Portunus</taxon>
    </lineage>
</organism>
<dbReference type="AlphaFoldDB" id="A0A5B7H941"/>
<comment type="caution">
    <text evidence="2">The sequence shown here is derived from an EMBL/GenBank/DDBJ whole genome shotgun (WGS) entry which is preliminary data.</text>
</comment>
<reference evidence="2 3" key="1">
    <citation type="submission" date="2019-05" db="EMBL/GenBank/DDBJ databases">
        <title>Another draft genome of Portunus trituberculatus and its Hox gene families provides insights of decapod evolution.</title>
        <authorList>
            <person name="Jeong J.-H."/>
            <person name="Song I."/>
            <person name="Kim S."/>
            <person name="Choi T."/>
            <person name="Kim D."/>
            <person name="Ryu S."/>
            <person name="Kim W."/>
        </authorList>
    </citation>
    <scope>NUCLEOTIDE SEQUENCE [LARGE SCALE GENOMIC DNA]</scope>
    <source>
        <tissue evidence="2">Muscle</tissue>
    </source>
</reference>
<dbReference type="EMBL" id="VSRR010024609">
    <property type="protein sequence ID" value="MPC66319.1"/>
    <property type="molecule type" value="Genomic_DNA"/>
</dbReference>
<feature type="region of interest" description="Disordered" evidence="1">
    <location>
        <begin position="1"/>
        <end position="93"/>
    </location>
</feature>
<evidence type="ECO:0000313" key="3">
    <source>
        <dbReference type="Proteomes" id="UP000324222"/>
    </source>
</evidence>
<gene>
    <name evidence="2" type="ORF">E2C01_060466</name>
</gene>
<protein>
    <submittedName>
        <fullName evidence="2">Uncharacterized protein</fullName>
    </submittedName>
</protein>
<evidence type="ECO:0000256" key="1">
    <source>
        <dbReference type="SAM" id="MobiDB-lite"/>
    </source>
</evidence>
<feature type="compositionally biased region" description="Polar residues" evidence="1">
    <location>
        <begin position="81"/>
        <end position="93"/>
    </location>
</feature>
<accession>A0A5B7H941</accession>
<feature type="compositionally biased region" description="Polar residues" evidence="1">
    <location>
        <begin position="64"/>
        <end position="73"/>
    </location>
</feature>
<evidence type="ECO:0000313" key="2">
    <source>
        <dbReference type="EMBL" id="MPC66319.1"/>
    </source>
</evidence>
<dbReference type="Proteomes" id="UP000324222">
    <property type="component" value="Unassembled WGS sequence"/>
</dbReference>
<name>A0A5B7H941_PORTR</name>
<proteinExistence type="predicted"/>
<feature type="compositionally biased region" description="Basic and acidic residues" evidence="1">
    <location>
        <begin position="1"/>
        <end position="17"/>
    </location>
</feature>
<keyword evidence="3" id="KW-1185">Reference proteome</keyword>
<sequence length="93" mass="10076">MIVGFKIDKQSLGRDRSLSSYLCSKSPESEQGVSSEPETSRLPGSLHQPRHASLATPVPPLQPRHTTPLSPSQSHHHPVSRHTNLASSNASPH</sequence>